<dbReference type="GO" id="GO:0005576">
    <property type="term" value="C:extracellular region"/>
    <property type="evidence" value="ECO:0007669"/>
    <property type="project" value="UniProtKB-SubCell"/>
</dbReference>
<dbReference type="Pfam" id="PF05825">
    <property type="entry name" value="PSP94"/>
    <property type="match status" value="1"/>
</dbReference>
<dbReference type="PANTHER" id="PTHR10500:SF7">
    <property type="entry name" value="BETA-MICROSEMINOPROTEIN"/>
    <property type="match status" value="1"/>
</dbReference>
<evidence type="ECO:0000256" key="4">
    <source>
        <dbReference type="ARBA" id="ARBA00023157"/>
    </source>
</evidence>
<dbReference type="InParanoid" id="A0A669CP71"/>
<evidence type="ECO:0000256" key="3">
    <source>
        <dbReference type="ARBA" id="ARBA00022525"/>
    </source>
</evidence>
<sequence>KKYLALALLLCTLLSLTNSENCARIISIYLSTHRKDDNNNWHAVGSRWRANCWDCTCTRCCRALVCATPQWFPDDCVSVFDPEACEYVVHKKDDPTIRCPVFSAVLK</sequence>
<reference evidence="6" key="2">
    <citation type="submission" date="2025-08" db="UniProtKB">
        <authorList>
            <consortium name="Ensembl"/>
        </authorList>
    </citation>
    <scope>IDENTIFICATION</scope>
</reference>
<accession>A0A669CP71</accession>
<keyword evidence="4" id="KW-1015">Disulfide bond</keyword>
<feature type="chain" id="PRO_5025586712" description="Beta-microseminoprotein" evidence="5">
    <location>
        <begin position="20"/>
        <end position="107"/>
    </location>
</feature>
<dbReference type="GeneTree" id="ENSGT00940000168891"/>
<dbReference type="Ensembl" id="ENSONIT00000054497.1">
    <property type="protein sequence ID" value="ENSONIP00000050117.1"/>
    <property type="gene ID" value="ENSONIG00000039909.1"/>
</dbReference>
<keyword evidence="5" id="KW-0732">Signal</keyword>
<comment type="subcellular location">
    <subcellularLocation>
        <location evidence="1">Secreted</location>
    </subcellularLocation>
</comment>
<dbReference type="Proteomes" id="UP000005207">
    <property type="component" value="Linkage group LG12"/>
</dbReference>
<evidence type="ECO:0000256" key="1">
    <source>
        <dbReference type="ARBA" id="ARBA00004613"/>
    </source>
</evidence>
<dbReference type="AlphaFoldDB" id="A0A669CP71"/>
<evidence type="ECO:0008006" key="8">
    <source>
        <dbReference type="Google" id="ProtNLM"/>
    </source>
</evidence>
<dbReference type="InterPro" id="IPR008735">
    <property type="entry name" value="PSP94"/>
</dbReference>
<evidence type="ECO:0000256" key="5">
    <source>
        <dbReference type="SAM" id="SignalP"/>
    </source>
</evidence>
<reference evidence="7" key="1">
    <citation type="submission" date="2012-01" db="EMBL/GenBank/DDBJ databases">
        <title>The Genome Sequence of Oreochromis niloticus (Nile Tilapia).</title>
        <authorList>
            <consortium name="Broad Institute Genome Assembly Team"/>
            <consortium name="Broad Institute Sequencing Platform"/>
            <person name="Di Palma F."/>
            <person name="Johnson J."/>
            <person name="Lander E.S."/>
            <person name="Lindblad-Toh K."/>
        </authorList>
    </citation>
    <scope>NUCLEOTIDE SEQUENCE [LARGE SCALE GENOMIC DNA]</scope>
</reference>
<evidence type="ECO:0000313" key="6">
    <source>
        <dbReference type="Ensembl" id="ENSONIP00000050117.1"/>
    </source>
</evidence>
<reference evidence="6" key="3">
    <citation type="submission" date="2025-09" db="UniProtKB">
        <authorList>
            <consortium name="Ensembl"/>
        </authorList>
    </citation>
    <scope>IDENTIFICATION</scope>
</reference>
<dbReference type="PANTHER" id="PTHR10500">
    <property type="entry name" value="BETA-MICROSEMINOPROTEIN"/>
    <property type="match status" value="1"/>
</dbReference>
<evidence type="ECO:0000256" key="2">
    <source>
        <dbReference type="ARBA" id="ARBA00010352"/>
    </source>
</evidence>
<evidence type="ECO:0000313" key="7">
    <source>
        <dbReference type="Proteomes" id="UP000005207"/>
    </source>
</evidence>
<organism evidence="6 7">
    <name type="scientific">Oreochromis niloticus</name>
    <name type="common">Nile tilapia</name>
    <name type="synonym">Tilapia nilotica</name>
    <dbReference type="NCBI Taxonomy" id="8128"/>
    <lineage>
        <taxon>Eukaryota</taxon>
        <taxon>Metazoa</taxon>
        <taxon>Chordata</taxon>
        <taxon>Craniata</taxon>
        <taxon>Vertebrata</taxon>
        <taxon>Euteleostomi</taxon>
        <taxon>Actinopterygii</taxon>
        <taxon>Neopterygii</taxon>
        <taxon>Teleostei</taxon>
        <taxon>Neoteleostei</taxon>
        <taxon>Acanthomorphata</taxon>
        <taxon>Ovalentaria</taxon>
        <taxon>Cichlomorphae</taxon>
        <taxon>Cichliformes</taxon>
        <taxon>Cichlidae</taxon>
        <taxon>African cichlids</taxon>
        <taxon>Pseudocrenilabrinae</taxon>
        <taxon>Oreochromini</taxon>
        <taxon>Oreochromis</taxon>
    </lineage>
</organism>
<dbReference type="Gene3D" id="2.60.40.1900">
    <property type="entry name" value="Beta-microseminoprotein (PSP94) domain"/>
    <property type="match status" value="1"/>
</dbReference>
<comment type="similarity">
    <text evidence="2">Belongs to the beta-microseminoprotein family.</text>
</comment>
<keyword evidence="7" id="KW-1185">Reference proteome</keyword>
<name>A0A669CP71_ORENI</name>
<protein>
    <recommendedName>
        <fullName evidence="8">Beta-microseminoprotein</fullName>
    </recommendedName>
</protein>
<keyword evidence="3" id="KW-0964">Secreted</keyword>
<feature type="signal peptide" evidence="5">
    <location>
        <begin position="1"/>
        <end position="19"/>
    </location>
</feature>
<proteinExistence type="inferred from homology"/>
<dbReference type="OMA" id="RWRANCW"/>